<evidence type="ECO:0000259" key="10">
    <source>
        <dbReference type="PROSITE" id="PS50110"/>
    </source>
</evidence>
<evidence type="ECO:0000256" key="5">
    <source>
        <dbReference type="ARBA" id="ARBA00023125"/>
    </source>
</evidence>
<dbReference type="CDD" id="cd00383">
    <property type="entry name" value="trans_reg_C"/>
    <property type="match status" value="1"/>
</dbReference>
<evidence type="ECO:0000256" key="7">
    <source>
        <dbReference type="ARBA" id="ARBA00024867"/>
    </source>
</evidence>
<dbReference type="KEGG" id="acae:HYG86_03190"/>
<dbReference type="PROSITE" id="PS51755">
    <property type="entry name" value="OMPR_PHOB"/>
    <property type="match status" value="1"/>
</dbReference>
<feature type="domain" description="OmpR/PhoB-type" evidence="11">
    <location>
        <begin position="132"/>
        <end position="229"/>
    </location>
</feature>
<dbReference type="RefSeq" id="WP_213167501.1">
    <property type="nucleotide sequence ID" value="NZ_CP058559.1"/>
</dbReference>
<sequence length="231" mass="26701">MENNKILIVDDDPNICEVVKLYLNKEGYNTITVHDGSNGIQAFKEHKPALLVLDLMLPEISGLDVCREIRKLSDLPIIMLTAKDDLVDKIVGFELGADDYVVKPFEPKELVVRVKAALRRSKLNDPDTEINDKFIAYTDLSIDLTSYKVLLMGKPVELSPKEIELLFFLASNPNRVFTREYLLERIWDYNYMGNTRTVDEHIKRLRKKVPDHQEWMIATVWGVGYKFEVKD</sequence>
<dbReference type="PANTHER" id="PTHR48111:SF21">
    <property type="entry name" value="DNA-BINDING DUAL MASTER TRANSCRIPTIONAL REGULATOR RPAA"/>
    <property type="match status" value="1"/>
</dbReference>
<dbReference type="EMBL" id="CP058559">
    <property type="protein sequence ID" value="QNO13838.1"/>
    <property type="molecule type" value="Genomic_DNA"/>
</dbReference>
<accession>A0A7G9W576</accession>
<dbReference type="InterPro" id="IPR001789">
    <property type="entry name" value="Sig_transdc_resp-reg_receiver"/>
</dbReference>
<dbReference type="GO" id="GO:0005829">
    <property type="term" value="C:cytosol"/>
    <property type="evidence" value="ECO:0007669"/>
    <property type="project" value="TreeGrafter"/>
</dbReference>
<evidence type="ECO:0000256" key="6">
    <source>
        <dbReference type="ARBA" id="ARBA00023163"/>
    </source>
</evidence>
<dbReference type="GO" id="GO:0000156">
    <property type="term" value="F:phosphorelay response regulator activity"/>
    <property type="evidence" value="ECO:0007669"/>
    <property type="project" value="TreeGrafter"/>
</dbReference>
<keyword evidence="2 8" id="KW-0597">Phosphoprotein</keyword>
<dbReference type="PROSITE" id="PS50110">
    <property type="entry name" value="RESPONSE_REGULATORY"/>
    <property type="match status" value="1"/>
</dbReference>
<dbReference type="GO" id="GO:0032993">
    <property type="term" value="C:protein-DNA complex"/>
    <property type="evidence" value="ECO:0007669"/>
    <property type="project" value="TreeGrafter"/>
</dbReference>
<proteinExistence type="predicted"/>
<comment type="function">
    <text evidence="7">May play the central regulatory role in sporulation. It may be an element of the effector pathway responsible for the activation of sporulation genes in response to nutritional stress. Spo0A may act in concert with spo0H (a sigma factor) to control the expression of some genes that are critical to the sporulation process.</text>
</comment>
<dbReference type="Proteomes" id="UP000516160">
    <property type="component" value="Chromosome"/>
</dbReference>
<dbReference type="Pfam" id="PF00486">
    <property type="entry name" value="Trans_reg_C"/>
    <property type="match status" value="1"/>
</dbReference>
<dbReference type="Pfam" id="PF00072">
    <property type="entry name" value="Response_reg"/>
    <property type="match status" value="1"/>
</dbReference>
<protein>
    <recommendedName>
        <fullName evidence="1">Stage 0 sporulation protein A homolog</fullName>
    </recommendedName>
</protein>
<gene>
    <name evidence="12" type="ORF">HYG86_03190</name>
</gene>
<dbReference type="InterPro" id="IPR016032">
    <property type="entry name" value="Sig_transdc_resp-reg_C-effctor"/>
</dbReference>
<dbReference type="InterPro" id="IPR039420">
    <property type="entry name" value="WalR-like"/>
</dbReference>
<dbReference type="SUPFAM" id="SSF46894">
    <property type="entry name" value="C-terminal effector domain of the bipartite response regulators"/>
    <property type="match status" value="1"/>
</dbReference>
<dbReference type="Gene3D" id="1.10.10.10">
    <property type="entry name" value="Winged helix-like DNA-binding domain superfamily/Winged helix DNA-binding domain"/>
    <property type="match status" value="1"/>
</dbReference>
<dbReference type="InterPro" id="IPR011006">
    <property type="entry name" value="CheY-like_superfamily"/>
</dbReference>
<evidence type="ECO:0000256" key="4">
    <source>
        <dbReference type="ARBA" id="ARBA00023015"/>
    </source>
</evidence>
<evidence type="ECO:0000256" key="8">
    <source>
        <dbReference type="PROSITE-ProRule" id="PRU00169"/>
    </source>
</evidence>
<dbReference type="SMART" id="SM00448">
    <property type="entry name" value="REC"/>
    <property type="match status" value="1"/>
</dbReference>
<evidence type="ECO:0000256" key="2">
    <source>
        <dbReference type="ARBA" id="ARBA00022553"/>
    </source>
</evidence>
<evidence type="ECO:0000256" key="3">
    <source>
        <dbReference type="ARBA" id="ARBA00023012"/>
    </source>
</evidence>
<dbReference type="FunFam" id="1.10.10.10:FF:000018">
    <property type="entry name" value="DNA-binding response regulator ResD"/>
    <property type="match status" value="1"/>
</dbReference>
<dbReference type="Gene3D" id="3.40.50.2300">
    <property type="match status" value="1"/>
</dbReference>
<dbReference type="InterPro" id="IPR001867">
    <property type="entry name" value="OmpR/PhoB-type_DNA-bd"/>
</dbReference>
<dbReference type="CDD" id="cd17574">
    <property type="entry name" value="REC_OmpR"/>
    <property type="match status" value="1"/>
</dbReference>
<keyword evidence="4" id="KW-0805">Transcription regulation</keyword>
<dbReference type="AlphaFoldDB" id="A0A7G9W576"/>
<dbReference type="SUPFAM" id="SSF52172">
    <property type="entry name" value="CheY-like"/>
    <property type="match status" value="1"/>
</dbReference>
<dbReference type="FunFam" id="3.40.50.2300:FF:000001">
    <property type="entry name" value="DNA-binding response regulator PhoB"/>
    <property type="match status" value="1"/>
</dbReference>
<evidence type="ECO:0000256" key="1">
    <source>
        <dbReference type="ARBA" id="ARBA00018672"/>
    </source>
</evidence>
<evidence type="ECO:0000259" key="11">
    <source>
        <dbReference type="PROSITE" id="PS51755"/>
    </source>
</evidence>
<evidence type="ECO:0000256" key="9">
    <source>
        <dbReference type="PROSITE-ProRule" id="PRU01091"/>
    </source>
</evidence>
<feature type="domain" description="Response regulatory" evidence="10">
    <location>
        <begin position="5"/>
        <end position="118"/>
    </location>
</feature>
<reference evidence="12 13" key="1">
    <citation type="submission" date="2020-07" db="EMBL/GenBank/DDBJ databases">
        <title>Alkalicella. sp. LB2 genome.</title>
        <authorList>
            <person name="Postec A."/>
            <person name="Quemeneur M."/>
        </authorList>
    </citation>
    <scope>NUCLEOTIDE SEQUENCE [LARGE SCALE GENOMIC DNA]</scope>
    <source>
        <strain evidence="12 13">LB2</strain>
    </source>
</reference>
<dbReference type="SMART" id="SM00862">
    <property type="entry name" value="Trans_reg_C"/>
    <property type="match status" value="1"/>
</dbReference>
<evidence type="ECO:0000313" key="13">
    <source>
        <dbReference type="Proteomes" id="UP000516160"/>
    </source>
</evidence>
<dbReference type="InterPro" id="IPR036388">
    <property type="entry name" value="WH-like_DNA-bd_sf"/>
</dbReference>
<keyword evidence="13" id="KW-1185">Reference proteome</keyword>
<keyword evidence="6" id="KW-0804">Transcription</keyword>
<name>A0A7G9W576_ALKCA</name>
<evidence type="ECO:0000313" key="12">
    <source>
        <dbReference type="EMBL" id="QNO13838.1"/>
    </source>
</evidence>
<organism evidence="12 13">
    <name type="scientific">Alkalicella caledoniensis</name>
    <dbReference type="NCBI Taxonomy" id="2731377"/>
    <lineage>
        <taxon>Bacteria</taxon>
        <taxon>Bacillati</taxon>
        <taxon>Bacillota</taxon>
        <taxon>Clostridia</taxon>
        <taxon>Eubacteriales</taxon>
        <taxon>Proteinivoracaceae</taxon>
        <taxon>Alkalicella</taxon>
    </lineage>
</organism>
<keyword evidence="3" id="KW-0902">Two-component regulatory system</keyword>
<feature type="modified residue" description="4-aspartylphosphate" evidence="8">
    <location>
        <position position="54"/>
    </location>
</feature>
<dbReference type="Gene3D" id="6.10.250.690">
    <property type="match status" value="1"/>
</dbReference>
<feature type="DNA-binding region" description="OmpR/PhoB-type" evidence="9">
    <location>
        <begin position="132"/>
        <end position="229"/>
    </location>
</feature>
<dbReference type="GO" id="GO:0006355">
    <property type="term" value="P:regulation of DNA-templated transcription"/>
    <property type="evidence" value="ECO:0007669"/>
    <property type="project" value="InterPro"/>
</dbReference>
<dbReference type="GO" id="GO:0000976">
    <property type="term" value="F:transcription cis-regulatory region binding"/>
    <property type="evidence" value="ECO:0007669"/>
    <property type="project" value="TreeGrafter"/>
</dbReference>
<dbReference type="PANTHER" id="PTHR48111">
    <property type="entry name" value="REGULATOR OF RPOS"/>
    <property type="match status" value="1"/>
</dbReference>
<keyword evidence="5 9" id="KW-0238">DNA-binding</keyword>